<evidence type="ECO:0000313" key="2">
    <source>
        <dbReference type="Proteomes" id="UP000004277"/>
    </source>
</evidence>
<reference evidence="1" key="1">
    <citation type="submission" date="2019-05" db="EMBL/GenBank/DDBJ databases">
        <title>Revised genome assembly of Burkholderiaceae (previously Ralstonia) sp. PBA.</title>
        <authorList>
            <person name="Gan H.M."/>
        </authorList>
    </citation>
    <scope>NUCLEOTIDE SEQUENCE</scope>
    <source>
        <strain evidence="1">PBA</strain>
    </source>
</reference>
<organism evidence="1 2">
    <name type="scientific">Imbroritus primus</name>
    <dbReference type="NCBI Taxonomy" id="3058603"/>
    <lineage>
        <taxon>Bacteria</taxon>
        <taxon>Pseudomonadati</taxon>
        <taxon>Pseudomonadota</taxon>
        <taxon>Betaproteobacteria</taxon>
        <taxon>Burkholderiales</taxon>
        <taxon>Burkholderiaceae</taxon>
        <taxon>Imbroritus</taxon>
    </lineage>
</organism>
<evidence type="ECO:0000313" key="1">
    <source>
        <dbReference type="EMBL" id="TMS56681.1"/>
    </source>
</evidence>
<name>A0ACD3SKJ9_9BURK</name>
<gene>
    <name evidence="1" type="ORF">MW7_016500</name>
</gene>
<sequence>MTMLKKLKKHAILGAMIGACVGLFSSVAQAAYPEREVRYIVPWSPGGVSDAIARIVAAEAAKEGMTIIVEHAPGASGTIGLAKLAAAKPDGYTIGSATSSQLAMVAQGLTKTKNDEFTYLNLTSVEYFVLAVPGTSSFDSIKGFMEHAKKRDGKLSIGTAGSNNIPHILAANTAAAAGTPYIHTPYPGATKALTDLAGGQIDAVIAKPSESRALIEAGKIKAIALYADKRVGMLPNTPTFAEHGLNMFPQGPLTQMSWLAGPAGMPADVTNKLISVFEKAVQSPAFKEYAENGGFSALNVKGAELRKQVDAVQATMDRVAPQLFKAKPAN</sequence>
<comment type="caution">
    <text evidence="1">The sequence shown here is derived from an EMBL/GenBank/DDBJ whole genome shotgun (WGS) entry which is preliminary data.</text>
</comment>
<dbReference type="Proteomes" id="UP000004277">
    <property type="component" value="Unassembled WGS sequence"/>
</dbReference>
<dbReference type="EMBL" id="AKCV02000026">
    <property type="protein sequence ID" value="TMS56681.1"/>
    <property type="molecule type" value="Genomic_DNA"/>
</dbReference>
<protein>
    <submittedName>
        <fullName evidence="1">Tripartite tricarboxylate transporter substrate binding protein</fullName>
    </submittedName>
</protein>
<keyword evidence="2" id="KW-1185">Reference proteome</keyword>
<proteinExistence type="predicted"/>
<accession>A0ACD3SKJ9</accession>